<organism evidence="2 3">
    <name type="scientific">Dendronalium phyllosphericum CENA369</name>
    <dbReference type="NCBI Taxonomy" id="1725256"/>
    <lineage>
        <taxon>Bacteria</taxon>
        <taxon>Bacillati</taxon>
        <taxon>Cyanobacteriota</taxon>
        <taxon>Cyanophyceae</taxon>
        <taxon>Nostocales</taxon>
        <taxon>Nostocaceae</taxon>
        <taxon>Dendronalium</taxon>
        <taxon>Dendronalium phyllosphericum</taxon>
    </lineage>
</organism>
<dbReference type="Proteomes" id="UP000662314">
    <property type="component" value="Unassembled WGS sequence"/>
</dbReference>
<dbReference type="RefSeq" id="WP_214435440.1">
    <property type="nucleotide sequence ID" value="NZ_CAWPUQ010000165.1"/>
</dbReference>
<accession>A0A8J7IAD6</accession>
<gene>
    <name evidence="2" type="ORF">I8752_27730</name>
</gene>
<dbReference type="AlphaFoldDB" id="A0A8J7IAD6"/>
<sequence>MSNITVFELNNAGIQLFEDSESFLNDLSDIDSGSVNGGGSNAGGGNGGANLGDGGDVSNPTALTKLTQAFVTVYSIGHVANIAKSFSAV</sequence>
<keyword evidence="3" id="KW-1185">Reference proteome</keyword>
<evidence type="ECO:0000313" key="3">
    <source>
        <dbReference type="Proteomes" id="UP000662314"/>
    </source>
</evidence>
<evidence type="ECO:0000256" key="1">
    <source>
        <dbReference type="SAM" id="MobiDB-lite"/>
    </source>
</evidence>
<feature type="region of interest" description="Disordered" evidence="1">
    <location>
        <begin position="35"/>
        <end position="54"/>
    </location>
</feature>
<protein>
    <submittedName>
        <fullName evidence="2">Uncharacterized protein</fullName>
    </submittedName>
</protein>
<reference evidence="2 3" key="1">
    <citation type="journal article" date="2021" name="Int. J. Syst. Evol. Microbiol.">
        <title>Amazonocrinis nigriterrae gen. nov., sp. nov., Atlanticothrix silvestris gen. nov., sp. nov. and Dendronalium phyllosphericum gen. nov., sp. nov., nostocacean cyanobacteria from Brazilian environments.</title>
        <authorList>
            <person name="Alvarenga D.O."/>
            <person name="Andreote A.P.D."/>
            <person name="Branco L.H.Z."/>
            <person name="Delbaje E."/>
            <person name="Cruz R.B."/>
            <person name="Varani A.M."/>
            <person name="Fiore M.F."/>
        </authorList>
    </citation>
    <scope>NUCLEOTIDE SEQUENCE [LARGE SCALE GENOMIC DNA]</scope>
    <source>
        <strain evidence="2 3">CENA369</strain>
    </source>
</reference>
<evidence type="ECO:0000313" key="2">
    <source>
        <dbReference type="EMBL" id="MBH8576713.1"/>
    </source>
</evidence>
<dbReference type="EMBL" id="JAECZA010000237">
    <property type="protein sequence ID" value="MBH8576713.1"/>
    <property type="molecule type" value="Genomic_DNA"/>
</dbReference>
<proteinExistence type="predicted"/>
<name>A0A8J7IAD6_9NOST</name>
<comment type="caution">
    <text evidence="2">The sequence shown here is derived from an EMBL/GenBank/DDBJ whole genome shotgun (WGS) entry which is preliminary data.</text>
</comment>